<dbReference type="InterPro" id="IPR001753">
    <property type="entry name" value="Enoyl-CoA_hydra/iso"/>
</dbReference>
<feature type="domain" description="3-hydroxyacyl-CoA dehydrogenase C-terminal" evidence="11">
    <location>
        <begin position="195"/>
        <end position="294"/>
    </location>
</feature>
<dbReference type="CDD" id="cd06558">
    <property type="entry name" value="crotonase-like"/>
    <property type="match status" value="1"/>
</dbReference>
<evidence type="ECO:0000256" key="6">
    <source>
        <dbReference type="ARBA" id="ARBA00023002"/>
    </source>
</evidence>
<dbReference type="AlphaFoldDB" id="A0A0W0Y4N1"/>
<dbReference type="PATRIC" id="fig|45073.5.peg.443"/>
<keyword evidence="8" id="KW-0443">Lipid metabolism</keyword>
<evidence type="ECO:0000313" key="13">
    <source>
        <dbReference type="EMBL" id="KTD51572.1"/>
    </source>
</evidence>
<dbReference type="InterPro" id="IPR006108">
    <property type="entry name" value="3HC_DH_C"/>
</dbReference>
<sequence length="789" mass="86625">MQEPFYIKKIAVLGAGVMGAQIAAHCVNAGISCLLYDLAAKDTNKNSIVDKAIANLVKLKPAPLGTAKTAALLQARNYDEHLEDLKSCDLIIEAIAERMDWKESLYQKIAPFVGDKTVLVSNTSGLSINALAEVLPASLRERFCGVHFFNPPRYMHLAELIPATTTSNTLLTHLETWLTSYLGKGVVHAKDTPNFIANRIGVFSLLATLHHAEAMQIGLDEVDAITGSLLGRPKSATFRTMDVVGLDTMKHVVHTMYEQLKDDPWHDSFVLPAWLEKMIEQGHLGQKSGQGIYRKPGKVIEVFDRQTEEYRPAGGEISSELKSIMSERDPQKRMSGLLSSKDRQAQFLAACFLDLFHYCAYHLESIANNVRDVDLAIRWGFGWAQGPFETWQQSGLESMITAIKDAISKGSSMSKAELPAWLSRVHQFYHEGGAFSPQSMSFIPRSSLSVYHKQYFPELVLTEHPAQLDKLYENEGLSLSRFKNDIGLISFKSKANTIGQAVLDGMAAAMDIAERHCRGVIVYQQDASNFSSGADLKGVGGLIQKNDFAALETMLKQFQQTVLRLKYSPIPVVAALRGRALGGGCELIMHCDAVVAAFESYPGLVEAGVGLIPAGGGTKEMAMRAAEKAQDADLLLFLSAYFQQIATATVGASAADAQQLGYLKHTDTWVMNSHEVLYAALSRVEAMLASNYQPPIRGAVFKVAGREGYARLQAGLINWLEGGFISKYDYYLASQLASAICGGDVNNGTMVNEDWMLKLEREAFMNLARNPLTHARISSLLETGKPLRN</sequence>
<comment type="similarity">
    <text evidence="2">In the N-terminal section; belongs to the enoyl-CoA hydratase/isomerase family.</text>
</comment>
<reference evidence="13 14" key="1">
    <citation type="submission" date="2015-11" db="EMBL/GenBank/DDBJ databases">
        <title>Genomic analysis of 38 Legionella species identifies large and diverse effector repertoires.</title>
        <authorList>
            <person name="Burstein D."/>
            <person name="Amaro F."/>
            <person name="Zusman T."/>
            <person name="Lifshitz Z."/>
            <person name="Cohen O."/>
            <person name="Gilbert J.A."/>
            <person name="Pupko T."/>
            <person name="Shuman H.A."/>
            <person name="Segal G."/>
        </authorList>
    </citation>
    <scope>NUCLEOTIDE SEQUENCE [LARGE SCALE GENOMIC DNA]</scope>
    <source>
        <strain evidence="13 14">CDC#1442-AUS-E</strain>
    </source>
</reference>
<dbReference type="Pfam" id="PF00378">
    <property type="entry name" value="ECH_1"/>
    <property type="match status" value="1"/>
</dbReference>
<protein>
    <recommendedName>
        <fullName evidence="3">enoyl-CoA hydratase</fullName>
        <ecNumber evidence="3">4.2.1.17</ecNumber>
    </recommendedName>
</protein>
<dbReference type="SUPFAM" id="SSF52096">
    <property type="entry name" value="ClpP/crotonase"/>
    <property type="match status" value="1"/>
</dbReference>
<evidence type="ECO:0000256" key="3">
    <source>
        <dbReference type="ARBA" id="ARBA00012076"/>
    </source>
</evidence>
<dbReference type="PROSITE" id="PS00166">
    <property type="entry name" value="ENOYL_COA_HYDRATASE"/>
    <property type="match status" value="1"/>
</dbReference>
<comment type="pathway">
    <text evidence="1">Lipid metabolism; fatty acid beta-oxidation.</text>
</comment>
<evidence type="ECO:0000256" key="2">
    <source>
        <dbReference type="ARBA" id="ARBA00008750"/>
    </source>
</evidence>
<keyword evidence="4" id="KW-0276">Fatty acid metabolism</keyword>
<comment type="similarity">
    <text evidence="10">Belongs to the enoyl-CoA hydratase/isomerase family.</text>
</comment>
<dbReference type="GO" id="GO:0003857">
    <property type="term" value="F:(3S)-3-hydroxyacyl-CoA dehydrogenase (NAD+) activity"/>
    <property type="evidence" value="ECO:0007669"/>
    <property type="project" value="UniProtKB-EC"/>
</dbReference>
<dbReference type="OrthoDB" id="5389341at2"/>
<evidence type="ECO:0000256" key="10">
    <source>
        <dbReference type="RuleBase" id="RU003707"/>
    </source>
</evidence>
<organism evidence="13 14">
    <name type="scientific">Legionella quinlivanii</name>
    <dbReference type="NCBI Taxonomy" id="45073"/>
    <lineage>
        <taxon>Bacteria</taxon>
        <taxon>Pseudomonadati</taxon>
        <taxon>Pseudomonadota</taxon>
        <taxon>Gammaproteobacteria</taxon>
        <taxon>Legionellales</taxon>
        <taxon>Legionellaceae</taxon>
        <taxon>Legionella</taxon>
    </lineage>
</organism>
<dbReference type="EC" id="4.2.1.17" evidence="3"/>
<evidence type="ECO:0000313" key="14">
    <source>
        <dbReference type="Proteomes" id="UP000054618"/>
    </source>
</evidence>
<dbReference type="InterPro" id="IPR036291">
    <property type="entry name" value="NAD(P)-bd_dom_sf"/>
</dbReference>
<dbReference type="RefSeq" id="WP_058506541.1">
    <property type="nucleotide sequence ID" value="NZ_CAAAIK010000002.1"/>
</dbReference>
<accession>A0A0W0Y4N1</accession>
<dbReference type="InterPro" id="IPR006176">
    <property type="entry name" value="3-OHacyl-CoA_DH_NAD-bd"/>
</dbReference>
<evidence type="ECO:0000256" key="1">
    <source>
        <dbReference type="ARBA" id="ARBA00005005"/>
    </source>
</evidence>
<dbReference type="Proteomes" id="UP000054618">
    <property type="component" value="Unassembled WGS sequence"/>
</dbReference>
<evidence type="ECO:0000259" key="11">
    <source>
        <dbReference type="Pfam" id="PF00725"/>
    </source>
</evidence>
<evidence type="ECO:0000259" key="12">
    <source>
        <dbReference type="Pfam" id="PF02737"/>
    </source>
</evidence>
<dbReference type="GO" id="GO:0006635">
    <property type="term" value="P:fatty acid beta-oxidation"/>
    <property type="evidence" value="ECO:0007669"/>
    <property type="project" value="UniProtKB-UniPathway"/>
</dbReference>
<keyword evidence="14" id="KW-1185">Reference proteome</keyword>
<proteinExistence type="inferred from homology"/>
<dbReference type="Pfam" id="PF00725">
    <property type="entry name" value="3HCDH"/>
    <property type="match status" value="1"/>
</dbReference>
<dbReference type="Gene3D" id="1.10.1040.50">
    <property type="match status" value="1"/>
</dbReference>
<evidence type="ECO:0000256" key="5">
    <source>
        <dbReference type="ARBA" id="ARBA00022963"/>
    </source>
</evidence>
<dbReference type="PANTHER" id="PTHR48075">
    <property type="entry name" value="3-HYDROXYACYL-COA DEHYDROGENASE FAMILY PROTEIN"/>
    <property type="match status" value="1"/>
</dbReference>
<dbReference type="Gene3D" id="3.40.50.720">
    <property type="entry name" value="NAD(P)-binding Rossmann-like Domain"/>
    <property type="match status" value="1"/>
</dbReference>
<dbReference type="SUPFAM" id="SSF48179">
    <property type="entry name" value="6-phosphogluconate dehydrogenase C-terminal domain-like"/>
    <property type="match status" value="2"/>
</dbReference>
<evidence type="ECO:0000256" key="7">
    <source>
        <dbReference type="ARBA" id="ARBA00023027"/>
    </source>
</evidence>
<dbReference type="InterPro" id="IPR029045">
    <property type="entry name" value="ClpP/crotonase-like_dom_sf"/>
</dbReference>
<dbReference type="InterPro" id="IPR008927">
    <property type="entry name" value="6-PGluconate_DH-like_C_sf"/>
</dbReference>
<dbReference type="SUPFAM" id="SSF51735">
    <property type="entry name" value="NAD(P)-binding Rossmann-fold domains"/>
    <property type="match status" value="1"/>
</dbReference>
<comment type="caution">
    <text evidence="13">The sequence shown here is derived from an EMBL/GenBank/DDBJ whole genome shotgun (WGS) entry which is preliminary data.</text>
</comment>
<dbReference type="InterPro" id="IPR018376">
    <property type="entry name" value="Enoyl-CoA_hyd/isom_CS"/>
</dbReference>
<dbReference type="Gene3D" id="3.90.226.10">
    <property type="entry name" value="2-enoyl-CoA Hydratase, Chain A, domain 1"/>
    <property type="match status" value="1"/>
</dbReference>
<dbReference type="PANTHER" id="PTHR48075:SF7">
    <property type="entry name" value="3-HYDROXYACYL-COA DEHYDROGENASE-RELATED"/>
    <property type="match status" value="1"/>
</dbReference>
<feature type="domain" description="3-hydroxyacyl-CoA dehydrogenase NAD binding" evidence="12">
    <location>
        <begin position="9"/>
        <end position="192"/>
    </location>
</feature>
<keyword evidence="7" id="KW-0520">NAD</keyword>
<evidence type="ECO:0000256" key="9">
    <source>
        <dbReference type="ARBA" id="ARBA00049556"/>
    </source>
</evidence>
<dbReference type="STRING" id="45073.Lqui_0416"/>
<keyword evidence="5" id="KW-0442">Lipid degradation</keyword>
<comment type="catalytic activity">
    <reaction evidence="9">
        <text>a (3S)-3-hydroxyacyl-CoA + NAD(+) = a 3-oxoacyl-CoA + NADH + H(+)</text>
        <dbReference type="Rhea" id="RHEA:22432"/>
        <dbReference type="ChEBI" id="CHEBI:15378"/>
        <dbReference type="ChEBI" id="CHEBI:57318"/>
        <dbReference type="ChEBI" id="CHEBI:57540"/>
        <dbReference type="ChEBI" id="CHEBI:57945"/>
        <dbReference type="ChEBI" id="CHEBI:90726"/>
        <dbReference type="EC" id="1.1.1.35"/>
    </reaction>
</comment>
<dbReference type="GO" id="GO:0070403">
    <property type="term" value="F:NAD+ binding"/>
    <property type="evidence" value="ECO:0007669"/>
    <property type="project" value="InterPro"/>
</dbReference>
<dbReference type="GO" id="GO:0004300">
    <property type="term" value="F:enoyl-CoA hydratase activity"/>
    <property type="evidence" value="ECO:0007669"/>
    <property type="project" value="UniProtKB-EC"/>
</dbReference>
<dbReference type="Pfam" id="PF02737">
    <property type="entry name" value="3HCDH_N"/>
    <property type="match status" value="1"/>
</dbReference>
<name>A0A0W0Y4N1_9GAMM</name>
<evidence type="ECO:0000256" key="4">
    <source>
        <dbReference type="ARBA" id="ARBA00022832"/>
    </source>
</evidence>
<dbReference type="UniPathway" id="UPA00659"/>
<evidence type="ECO:0000256" key="8">
    <source>
        <dbReference type="ARBA" id="ARBA00023098"/>
    </source>
</evidence>
<gene>
    <name evidence="13" type="primary">fadB</name>
    <name evidence="13" type="ORF">Lqui_0416</name>
</gene>
<keyword evidence="6" id="KW-0560">Oxidoreductase</keyword>
<dbReference type="EMBL" id="LNYS01000006">
    <property type="protein sequence ID" value="KTD51572.1"/>
    <property type="molecule type" value="Genomic_DNA"/>
</dbReference>